<dbReference type="InterPro" id="IPR003961">
    <property type="entry name" value="FN3_dom"/>
</dbReference>
<accession>A0ABQ9W5X8</accession>
<evidence type="ECO:0000313" key="3">
    <source>
        <dbReference type="Proteomes" id="UP001266305"/>
    </source>
</evidence>
<name>A0ABQ9W5X8_SAGOE</name>
<evidence type="ECO:0000259" key="1">
    <source>
        <dbReference type="PROSITE" id="PS50853"/>
    </source>
</evidence>
<proteinExistence type="predicted"/>
<dbReference type="Proteomes" id="UP001266305">
    <property type="component" value="Unassembled WGS sequence"/>
</dbReference>
<feature type="non-terminal residue" evidence="2">
    <location>
        <position position="56"/>
    </location>
</feature>
<protein>
    <submittedName>
        <fullName evidence="2">Protein sidekick-1</fullName>
    </submittedName>
</protein>
<dbReference type="SUPFAM" id="SSF49265">
    <property type="entry name" value="Fibronectin type III"/>
    <property type="match status" value="1"/>
</dbReference>
<evidence type="ECO:0000313" key="2">
    <source>
        <dbReference type="EMBL" id="KAK2117048.1"/>
    </source>
</evidence>
<sequence length="56" mass="6112">MLLPAICSAVINDCRATVPTAPPQNVQTEAVNSTTIQFLWNPPPQQFINGINQGYK</sequence>
<dbReference type="PROSITE" id="PS50853">
    <property type="entry name" value="FN3"/>
    <property type="match status" value="1"/>
</dbReference>
<organism evidence="2 3">
    <name type="scientific">Saguinus oedipus</name>
    <name type="common">Cotton-top tamarin</name>
    <name type="synonym">Oedipomidas oedipus</name>
    <dbReference type="NCBI Taxonomy" id="9490"/>
    <lineage>
        <taxon>Eukaryota</taxon>
        <taxon>Metazoa</taxon>
        <taxon>Chordata</taxon>
        <taxon>Craniata</taxon>
        <taxon>Vertebrata</taxon>
        <taxon>Euteleostomi</taxon>
        <taxon>Mammalia</taxon>
        <taxon>Eutheria</taxon>
        <taxon>Euarchontoglires</taxon>
        <taxon>Primates</taxon>
        <taxon>Haplorrhini</taxon>
        <taxon>Platyrrhini</taxon>
        <taxon>Cebidae</taxon>
        <taxon>Callitrichinae</taxon>
        <taxon>Saguinus</taxon>
    </lineage>
</organism>
<gene>
    <name evidence="2" type="primary">SDK1_1</name>
    <name evidence="2" type="ORF">P7K49_003934</name>
</gene>
<dbReference type="Gene3D" id="2.60.40.10">
    <property type="entry name" value="Immunoglobulins"/>
    <property type="match status" value="1"/>
</dbReference>
<dbReference type="InterPro" id="IPR013783">
    <property type="entry name" value="Ig-like_fold"/>
</dbReference>
<comment type="caution">
    <text evidence="2">The sequence shown here is derived from an EMBL/GenBank/DDBJ whole genome shotgun (WGS) entry which is preliminary data.</text>
</comment>
<dbReference type="CDD" id="cd00063">
    <property type="entry name" value="FN3"/>
    <property type="match status" value="1"/>
</dbReference>
<reference evidence="2 3" key="1">
    <citation type="submission" date="2023-05" db="EMBL/GenBank/DDBJ databases">
        <title>B98-5 Cell Line De Novo Hybrid Assembly: An Optical Mapping Approach.</title>
        <authorList>
            <person name="Kananen K."/>
            <person name="Auerbach J.A."/>
            <person name="Kautto E."/>
            <person name="Blachly J.S."/>
        </authorList>
    </citation>
    <scope>NUCLEOTIDE SEQUENCE [LARGE SCALE GENOMIC DNA]</scope>
    <source>
        <strain evidence="2">B95-8</strain>
        <tissue evidence="2">Cell line</tissue>
    </source>
</reference>
<dbReference type="InterPro" id="IPR036116">
    <property type="entry name" value="FN3_sf"/>
</dbReference>
<dbReference type="EMBL" id="JASSZA010000002">
    <property type="protein sequence ID" value="KAK2117048.1"/>
    <property type="molecule type" value="Genomic_DNA"/>
</dbReference>
<feature type="domain" description="Fibronectin type-III" evidence="1">
    <location>
        <begin position="22"/>
        <end position="56"/>
    </location>
</feature>
<keyword evidence="3" id="KW-1185">Reference proteome</keyword>